<dbReference type="RefSeq" id="WP_175026609.1">
    <property type="nucleotide sequence ID" value="NZ_CABVQC010000118.1"/>
</dbReference>
<protein>
    <submittedName>
        <fullName evidence="1">Uncharacterized protein</fullName>
    </submittedName>
</protein>
<accession>A0A6P2SRU2</accession>
<sequence length="52" mass="5724">MPFIEVIDCGCCGYFHPQKSDGDCRDNADRLTGDQLDAQFGTAGWQIAEKAE</sequence>
<proteinExistence type="predicted"/>
<reference evidence="1 2" key="1">
    <citation type="submission" date="2019-09" db="EMBL/GenBank/DDBJ databases">
        <authorList>
            <person name="Depoorter E."/>
        </authorList>
    </citation>
    <scope>NUCLEOTIDE SEQUENCE [LARGE SCALE GENOMIC DNA]</scope>
    <source>
        <strain evidence="1">LMG 13014</strain>
    </source>
</reference>
<evidence type="ECO:0000313" key="1">
    <source>
        <dbReference type="EMBL" id="VWC53591.1"/>
    </source>
</evidence>
<evidence type="ECO:0000313" key="2">
    <source>
        <dbReference type="Proteomes" id="UP000494261"/>
    </source>
</evidence>
<dbReference type="EMBL" id="CABVQC010000118">
    <property type="protein sequence ID" value="VWC53591.1"/>
    <property type="molecule type" value="Genomic_DNA"/>
</dbReference>
<dbReference type="GeneID" id="99664915"/>
<organism evidence="1 2">
    <name type="scientific">Burkholderia aenigmatica</name>
    <dbReference type="NCBI Taxonomy" id="2015348"/>
    <lineage>
        <taxon>Bacteria</taxon>
        <taxon>Pseudomonadati</taxon>
        <taxon>Pseudomonadota</taxon>
        <taxon>Betaproteobacteria</taxon>
        <taxon>Burkholderiales</taxon>
        <taxon>Burkholderiaceae</taxon>
        <taxon>Burkholderia</taxon>
        <taxon>Burkholderia cepacia complex</taxon>
    </lineage>
</organism>
<dbReference type="Proteomes" id="UP000494261">
    <property type="component" value="Unassembled WGS sequence"/>
</dbReference>
<name>A0A6P2SRU2_9BURK</name>
<dbReference type="AlphaFoldDB" id="A0A6P2SRU2"/>
<gene>
    <name evidence="1" type="ORF">BLA13014_08222</name>
</gene>